<reference evidence="1 2" key="1">
    <citation type="submission" date="2017-12" db="EMBL/GenBank/DDBJ databases">
        <title>Gene loss provides genomic basis for host adaptation in cereal stripe rust fungi.</title>
        <authorList>
            <person name="Xia C."/>
        </authorList>
    </citation>
    <scope>NUCLEOTIDE SEQUENCE [LARGE SCALE GENOMIC DNA]</scope>
    <source>
        <strain evidence="1 2">93TX-2</strain>
    </source>
</reference>
<evidence type="ECO:0000313" key="1">
    <source>
        <dbReference type="EMBL" id="POW03243.1"/>
    </source>
</evidence>
<dbReference type="Proteomes" id="UP000238274">
    <property type="component" value="Unassembled WGS sequence"/>
</dbReference>
<organism evidence="1 2">
    <name type="scientific">Puccinia striiformis</name>
    <dbReference type="NCBI Taxonomy" id="27350"/>
    <lineage>
        <taxon>Eukaryota</taxon>
        <taxon>Fungi</taxon>
        <taxon>Dikarya</taxon>
        <taxon>Basidiomycota</taxon>
        <taxon>Pucciniomycotina</taxon>
        <taxon>Pucciniomycetes</taxon>
        <taxon>Pucciniales</taxon>
        <taxon>Pucciniaceae</taxon>
        <taxon>Puccinia</taxon>
    </lineage>
</organism>
<reference evidence="2" key="3">
    <citation type="journal article" date="2018" name="Mol. Plant Microbe Interact.">
        <title>Genome sequence resources for the wheat stripe rust pathogen (Puccinia striiformis f. sp. tritici) and the barley stripe rust pathogen (Puccinia striiformis f. sp. hordei).</title>
        <authorList>
            <person name="Xia C."/>
            <person name="Wang M."/>
            <person name="Yin C."/>
            <person name="Cornejo O.E."/>
            <person name="Hulbert S.H."/>
            <person name="Chen X."/>
        </authorList>
    </citation>
    <scope>NUCLEOTIDE SEQUENCE [LARGE SCALE GENOMIC DNA]</scope>
    <source>
        <strain evidence="2">93TX-2</strain>
    </source>
</reference>
<proteinExistence type="predicted"/>
<dbReference type="VEuPathDB" id="FungiDB:PSHT_11792"/>
<dbReference type="OrthoDB" id="2504565at2759"/>
<evidence type="ECO:0000313" key="2">
    <source>
        <dbReference type="Proteomes" id="UP000238274"/>
    </source>
</evidence>
<dbReference type="Pfam" id="PF14223">
    <property type="entry name" value="Retrotran_gag_2"/>
    <property type="match status" value="1"/>
</dbReference>
<keyword evidence="2" id="KW-1185">Reference proteome</keyword>
<gene>
    <name evidence="1" type="ORF">PSHT_11792</name>
</gene>
<reference evidence="2" key="2">
    <citation type="journal article" date="2018" name="BMC Genomics">
        <title>Genomic insights into host adaptation between the wheat stripe rust pathogen (Puccinia striiformis f. sp. tritici) and the barley stripe rust pathogen (Puccinia striiformis f. sp. hordei).</title>
        <authorList>
            <person name="Xia C."/>
            <person name="Wang M."/>
            <person name="Yin C."/>
            <person name="Cornejo O.E."/>
            <person name="Hulbert S.H."/>
            <person name="Chen X."/>
        </authorList>
    </citation>
    <scope>NUCLEOTIDE SEQUENCE [LARGE SCALE GENOMIC DNA]</scope>
    <source>
        <strain evidence="2">93TX-2</strain>
    </source>
</reference>
<accession>A0A2S4V174</accession>
<dbReference type="VEuPathDB" id="FungiDB:PSTT_02788"/>
<name>A0A2S4V174_9BASI</name>
<dbReference type="AlphaFoldDB" id="A0A2S4V174"/>
<sequence>MLLKSKLNNKVYKRVVDHTNSDDTLVVWKAVIEEFASNEAANQERIWNEFSSMPFDNSDVPGFITRLKSMIKTMYEVGITMPLNILSYEILKKLPQTTELTTIATTIKHCRSPLTATLVIHHLKLYANNLISSSKNTKSQVALLTEEVICTKSAHHPKATHPKTQCWKLYPHLNPHRHSNLSKTLEVNRRFLLAALSHLNPPLFHTSFLIQDHLLI</sequence>
<protein>
    <submittedName>
        <fullName evidence="1">Uncharacterized protein</fullName>
    </submittedName>
</protein>
<comment type="caution">
    <text evidence="1">The sequence shown here is derived from an EMBL/GenBank/DDBJ whole genome shotgun (WGS) entry which is preliminary data.</text>
</comment>
<dbReference type="EMBL" id="PKSM01000201">
    <property type="protein sequence ID" value="POW03243.1"/>
    <property type="molecule type" value="Genomic_DNA"/>
</dbReference>